<evidence type="ECO:0000313" key="2">
    <source>
        <dbReference type="EMBL" id="KAK3353436.1"/>
    </source>
</evidence>
<feature type="non-terminal residue" evidence="2">
    <location>
        <position position="123"/>
    </location>
</feature>
<comment type="caution">
    <text evidence="2">The sequence shown here is derived from an EMBL/GenBank/DDBJ whole genome shotgun (WGS) entry which is preliminary data.</text>
</comment>
<protein>
    <submittedName>
        <fullName evidence="2">Uncharacterized protein</fullName>
    </submittedName>
</protein>
<keyword evidence="1" id="KW-1133">Transmembrane helix</keyword>
<keyword evidence="1" id="KW-0472">Membrane</keyword>
<dbReference type="EMBL" id="JAUIQD010000004">
    <property type="protein sequence ID" value="KAK3353436.1"/>
    <property type="molecule type" value="Genomic_DNA"/>
</dbReference>
<keyword evidence="1" id="KW-0812">Transmembrane</keyword>
<gene>
    <name evidence="2" type="ORF">B0T25DRAFT_544507</name>
</gene>
<reference evidence="2" key="2">
    <citation type="submission" date="2023-06" db="EMBL/GenBank/DDBJ databases">
        <authorList>
            <consortium name="Lawrence Berkeley National Laboratory"/>
            <person name="Haridas S."/>
            <person name="Hensen N."/>
            <person name="Bonometti L."/>
            <person name="Westerberg I."/>
            <person name="Brannstrom I.O."/>
            <person name="Guillou S."/>
            <person name="Cros-Aarteil S."/>
            <person name="Calhoun S."/>
            <person name="Kuo A."/>
            <person name="Mondo S."/>
            <person name="Pangilinan J."/>
            <person name="Riley R."/>
            <person name="Labutti K."/>
            <person name="Andreopoulos B."/>
            <person name="Lipzen A."/>
            <person name="Chen C."/>
            <person name="Yanf M."/>
            <person name="Daum C."/>
            <person name="Ng V."/>
            <person name="Clum A."/>
            <person name="Steindorff A."/>
            <person name="Ohm R."/>
            <person name="Martin F."/>
            <person name="Silar P."/>
            <person name="Natvig D."/>
            <person name="Lalanne C."/>
            <person name="Gautier V."/>
            <person name="Ament-Velasquez S.L."/>
            <person name="Kruys A."/>
            <person name="Hutchinson M.I."/>
            <person name="Powell A.J."/>
            <person name="Barry K."/>
            <person name="Miller A.N."/>
            <person name="Grigoriev I.V."/>
            <person name="Debuchy R."/>
            <person name="Gladieux P."/>
            <person name="Thoren M.H."/>
            <person name="Johannesson H."/>
        </authorList>
    </citation>
    <scope>NUCLEOTIDE SEQUENCE</scope>
    <source>
        <strain evidence="2">CBS 955.72</strain>
    </source>
</reference>
<dbReference type="Proteomes" id="UP001275084">
    <property type="component" value="Unassembled WGS sequence"/>
</dbReference>
<evidence type="ECO:0000256" key="1">
    <source>
        <dbReference type="SAM" id="Phobius"/>
    </source>
</evidence>
<dbReference type="AlphaFoldDB" id="A0AAJ0MEF2"/>
<sequence>MSLFLQQRPAPNLISQHLKTAHLDLIFSSSSDCGMTGLFFVSLVCALLYLAQSRAPHISKCRQFLEAHIEWKDEDILEVSNCLGRAQADWLVHSHHALFASNFGSLKVFVFCAFMVCSLMKYT</sequence>
<feature type="transmembrane region" description="Helical" evidence="1">
    <location>
        <begin position="34"/>
        <end position="51"/>
    </location>
</feature>
<accession>A0AAJ0MEF2</accession>
<organism evidence="2 3">
    <name type="scientific">Lasiosphaeria hispida</name>
    <dbReference type="NCBI Taxonomy" id="260671"/>
    <lineage>
        <taxon>Eukaryota</taxon>
        <taxon>Fungi</taxon>
        <taxon>Dikarya</taxon>
        <taxon>Ascomycota</taxon>
        <taxon>Pezizomycotina</taxon>
        <taxon>Sordariomycetes</taxon>
        <taxon>Sordariomycetidae</taxon>
        <taxon>Sordariales</taxon>
        <taxon>Lasiosphaeriaceae</taxon>
        <taxon>Lasiosphaeria</taxon>
    </lineage>
</organism>
<reference evidence="2" key="1">
    <citation type="journal article" date="2023" name="Mol. Phylogenet. Evol.">
        <title>Genome-scale phylogeny and comparative genomics of the fungal order Sordariales.</title>
        <authorList>
            <person name="Hensen N."/>
            <person name="Bonometti L."/>
            <person name="Westerberg I."/>
            <person name="Brannstrom I.O."/>
            <person name="Guillou S."/>
            <person name="Cros-Aarteil S."/>
            <person name="Calhoun S."/>
            <person name="Haridas S."/>
            <person name="Kuo A."/>
            <person name="Mondo S."/>
            <person name="Pangilinan J."/>
            <person name="Riley R."/>
            <person name="LaButti K."/>
            <person name="Andreopoulos B."/>
            <person name="Lipzen A."/>
            <person name="Chen C."/>
            <person name="Yan M."/>
            <person name="Daum C."/>
            <person name="Ng V."/>
            <person name="Clum A."/>
            <person name="Steindorff A."/>
            <person name="Ohm R.A."/>
            <person name="Martin F."/>
            <person name="Silar P."/>
            <person name="Natvig D.O."/>
            <person name="Lalanne C."/>
            <person name="Gautier V."/>
            <person name="Ament-Velasquez S.L."/>
            <person name="Kruys A."/>
            <person name="Hutchinson M.I."/>
            <person name="Powell A.J."/>
            <person name="Barry K."/>
            <person name="Miller A.N."/>
            <person name="Grigoriev I.V."/>
            <person name="Debuchy R."/>
            <person name="Gladieux P."/>
            <person name="Hiltunen Thoren M."/>
            <person name="Johannesson H."/>
        </authorList>
    </citation>
    <scope>NUCLEOTIDE SEQUENCE</scope>
    <source>
        <strain evidence="2">CBS 955.72</strain>
    </source>
</reference>
<proteinExistence type="predicted"/>
<evidence type="ECO:0000313" key="3">
    <source>
        <dbReference type="Proteomes" id="UP001275084"/>
    </source>
</evidence>
<keyword evidence="3" id="KW-1185">Reference proteome</keyword>
<name>A0AAJ0MEF2_9PEZI</name>